<dbReference type="PANTHER" id="PTHR33446">
    <property type="entry name" value="PROTEIN TONB-RELATED"/>
    <property type="match status" value="1"/>
</dbReference>
<protein>
    <submittedName>
        <fullName evidence="13">TonB family protein</fullName>
    </submittedName>
</protein>
<dbReference type="InterPro" id="IPR006260">
    <property type="entry name" value="TonB/TolA_C"/>
</dbReference>
<feature type="compositionally biased region" description="Pro residues" evidence="10">
    <location>
        <begin position="90"/>
        <end position="104"/>
    </location>
</feature>
<feature type="domain" description="TonB C-terminal" evidence="12">
    <location>
        <begin position="172"/>
        <end position="265"/>
    </location>
</feature>
<dbReference type="Pfam" id="PF03544">
    <property type="entry name" value="TonB_C"/>
    <property type="match status" value="1"/>
</dbReference>
<gene>
    <name evidence="13" type="ORF">MTR66_07685</name>
</gene>
<feature type="region of interest" description="Disordered" evidence="10">
    <location>
        <begin position="86"/>
        <end position="169"/>
    </location>
</feature>
<dbReference type="RefSeq" id="WP_243919392.1">
    <property type="nucleotide sequence ID" value="NZ_JALHLG010000007.1"/>
</dbReference>
<evidence type="ECO:0000256" key="1">
    <source>
        <dbReference type="ARBA" id="ARBA00004383"/>
    </source>
</evidence>
<name>A0ABT0BPQ7_9SPHN</name>
<comment type="similarity">
    <text evidence="2">Belongs to the TonB family.</text>
</comment>
<evidence type="ECO:0000256" key="7">
    <source>
        <dbReference type="ARBA" id="ARBA00022927"/>
    </source>
</evidence>
<keyword evidence="5" id="KW-0997">Cell inner membrane</keyword>
<evidence type="ECO:0000256" key="6">
    <source>
        <dbReference type="ARBA" id="ARBA00022692"/>
    </source>
</evidence>
<sequence length="265" mass="28689">MSPQQYARMRSHSGPAGEDGASPIPVSAESETIHVPVSRYAGHSQGERSVGVILAVALHAVFLGTLLIHWGVRQAQQEPQTLSVFDVAPPAAPPEPESEVPPGPEQTEKEKPRPEPARPKIEPPWIQIPAGEPLPQPQAEPVPDPGPPIERTTAPESKPAPPAQQVSDAKPAWQGLVLGALNKKKHYPASAQRRHEQGVPWIRFVMNREGEVLSVSLERSSGFRSLDEEAVKLPKRAAPLPQPPKEVTGQTIELVVPVEFFLGAR</sequence>
<evidence type="ECO:0000259" key="12">
    <source>
        <dbReference type="PROSITE" id="PS52015"/>
    </source>
</evidence>
<evidence type="ECO:0000256" key="4">
    <source>
        <dbReference type="ARBA" id="ARBA00022475"/>
    </source>
</evidence>
<dbReference type="SUPFAM" id="SSF74653">
    <property type="entry name" value="TolA/TonB C-terminal domain"/>
    <property type="match status" value="1"/>
</dbReference>
<evidence type="ECO:0000256" key="2">
    <source>
        <dbReference type="ARBA" id="ARBA00006555"/>
    </source>
</evidence>
<reference evidence="13 14" key="1">
    <citation type="submission" date="2022-04" db="EMBL/GenBank/DDBJ databases">
        <title>Identification of a novel bacterium isolated from mangrove sediments.</title>
        <authorList>
            <person name="Pan X."/>
        </authorList>
    </citation>
    <scope>NUCLEOTIDE SEQUENCE [LARGE SCALE GENOMIC DNA]</scope>
    <source>
        <strain evidence="13 14">B2638</strain>
    </source>
</reference>
<dbReference type="EMBL" id="JALHLG010000007">
    <property type="protein sequence ID" value="MCJ2186689.1"/>
    <property type="molecule type" value="Genomic_DNA"/>
</dbReference>
<evidence type="ECO:0000256" key="8">
    <source>
        <dbReference type="ARBA" id="ARBA00022989"/>
    </source>
</evidence>
<dbReference type="PANTHER" id="PTHR33446:SF2">
    <property type="entry name" value="PROTEIN TONB"/>
    <property type="match status" value="1"/>
</dbReference>
<comment type="subcellular location">
    <subcellularLocation>
        <location evidence="1">Cell inner membrane</location>
        <topology evidence="1">Single-pass membrane protein</topology>
        <orientation evidence="1">Periplasmic side</orientation>
    </subcellularLocation>
</comment>
<keyword evidence="3" id="KW-0813">Transport</keyword>
<evidence type="ECO:0000256" key="10">
    <source>
        <dbReference type="SAM" id="MobiDB-lite"/>
    </source>
</evidence>
<feature type="transmembrane region" description="Helical" evidence="11">
    <location>
        <begin position="49"/>
        <end position="72"/>
    </location>
</feature>
<feature type="compositionally biased region" description="Basic and acidic residues" evidence="10">
    <location>
        <begin position="106"/>
        <end position="121"/>
    </location>
</feature>
<proteinExistence type="inferred from homology"/>
<evidence type="ECO:0000313" key="13">
    <source>
        <dbReference type="EMBL" id="MCJ2186689.1"/>
    </source>
</evidence>
<dbReference type="InterPro" id="IPR051045">
    <property type="entry name" value="TonB-dependent_transducer"/>
</dbReference>
<keyword evidence="6 11" id="KW-0812">Transmembrane</keyword>
<dbReference type="Gene3D" id="3.30.1150.10">
    <property type="match status" value="1"/>
</dbReference>
<dbReference type="InterPro" id="IPR037682">
    <property type="entry name" value="TonB_C"/>
</dbReference>
<keyword evidence="14" id="KW-1185">Reference proteome</keyword>
<accession>A0ABT0BPQ7</accession>
<comment type="caution">
    <text evidence="13">The sequence shown here is derived from an EMBL/GenBank/DDBJ whole genome shotgun (WGS) entry which is preliminary data.</text>
</comment>
<keyword evidence="8 11" id="KW-1133">Transmembrane helix</keyword>
<keyword evidence="9 11" id="KW-0472">Membrane</keyword>
<keyword evidence="4" id="KW-1003">Cell membrane</keyword>
<dbReference type="Proteomes" id="UP001202281">
    <property type="component" value="Unassembled WGS sequence"/>
</dbReference>
<organism evidence="13 14">
    <name type="scientific">Novosphingobium beihaiensis</name>
    <dbReference type="NCBI Taxonomy" id="2930389"/>
    <lineage>
        <taxon>Bacteria</taxon>
        <taxon>Pseudomonadati</taxon>
        <taxon>Pseudomonadota</taxon>
        <taxon>Alphaproteobacteria</taxon>
        <taxon>Sphingomonadales</taxon>
        <taxon>Sphingomonadaceae</taxon>
        <taxon>Novosphingobium</taxon>
    </lineage>
</organism>
<dbReference type="PROSITE" id="PS52015">
    <property type="entry name" value="TONB_CTD"/>
    <property type="match status" value="1"/>
</dbReference>
<feature type="compositionally biased region" description="Pro residues" evidence="10">
    <location>
        <begin position="132"/>
        <end position="148"/>
    </location>
</feature>
<evidence type="ECO:0000256" key="3">
    <source>
        <dbReference type="ARBA" id="ARBA00022448"/>
    </source>
</evidence>
<evidence type="ECO:0000313" key="14">
    <source>
        <dbReference type="Proteomes" id="UP001202281"/>
    </source>
</evidence>
<evidence type="ECO:0000256" key="9">
    <source>
        <dbReference type="ARBA" id="ARBA00023136"/>
    </source>
</evidence>
<feature type="region of interest" description="Disordered" evidence="10">
    <location>
        <begin position="1"/>
        <end position="27"/>
    </location>
</feature>
<evidence type="ECO:0000256" key="11">
    <source>
        <dbReference type="SAM" id="Phobius"/>
    </source>
</evidence>
<dbReference type="NCBIfam" id="TIGR01352">
    <property type="entry name" value="tonB_Cterm"/>
    <property type="match status" value="1"/>
</dbReference>
<evidence type="ECO:0000256" key="5">
    <source>
        <dbReference type="ARBA" id="ARBA00022519"/>
    </source>
</evidence>
<keyword evidence="7" id="KW-0653">Protein transport</keyword>